<proteinExistence type="predicted"/>
<dbReference type="KEGG" id="vbh:CMV30_11755"/>
<evidence type="ECO:0000256" key="1">
    <source>
        <dbReference type="SAM" id="Phobius"/>
    </source>
</evidence>
<protein>
    <recommendedName>
        <fullName evidence="4">Prepilin-type cleavage/methylation domain-containing protein</fullName>
    </recommendedName>
</protein>
<dbReference type="AlphaFoldDB" id="A0A290Q807"/>
<accession>A0A290Q807</accession>
<feature type="transmembrane region" description="Helical" evidence="1">
    <location>
        <begin position="35"/>
        <end position="55"/>
    </location>
</feature>
<dbReference type="Proteomes" id="UP000217265">
    <property type="component" value="Chromosome"/>
</dbReference>
<dbReference type="OrthoDB" id="192898at2"/>
<dbReference type="Pfam" id="PF07963">
    <property type="entry name" value="N_methyl"/>
    <property type="match status" value="1"/>
</dbReference>
<organism evidence="2 3">
    <name type="scientific">Nibricoccus aquaticus</name>
    <dbReference type="NCBI Taxonomy" id="2576891"/>
    <lineage>
        <taxon>Bacteria</taxon>
        <taxon>Pseudomonadati</taxon>
        <taxon>Verrucomicrobiota</taxon>
        <taxon>Opitutia</taxon>
        <taxon>Opitutales</taxon>
        <taxon>Opitutaceae</taxon>
        <taxon>Nibricoccus</taxon>
    </lineage>
</organism>
<dbReference type="InterPro" id="IPR012902">
    <property type="entry name" value="N_methyl_site"/>
</dbReference>
<name>A0A290Q807_9BACT</name>
<keyword evidence="1" id="KW-1133">Transmembrane helix</keyword>
<dbReference type="EMBL" id="CP023344">
    <property type="protein sequence ID" value="ATC64573.1"/>
    <property type="molecule type" value="Genomic_DNA"/>
</dbReference>
<reference evidence="2 3" key="1">
    <citation type="submission" date="2017-09" db="EMBL/GenBank/DDBJ databases">
        <title>Complete genome sequence of Verrucomicrobial strain HZ-65, isolated from freshwater.</title>
        <authorList>
            <person name="Choi A."/>
        </authorList>
    </citation>
    <scope>NUCLEOTIDE SEQUENCE [LARGE SCALE GENOMIC DNA]</scope>
    <source>
        <strain evidence="2 3">HZ-65</strain>
    </source>
</reference>
<gene>
    <name evidence="2" type="ORF">CMV30_11755</name>
</gene>
<evidence type="ECO:0000313" key="3">
    <source>
        <dbReference type="Proteomes" id="UP000217265"/>
    </source>
</evidence>
<dbReference type="PROSITE" id="PS00409">
    <property type="entry name" value="PROKAR_NTER_METHYL"/>
    <property type="match status" value="1"/>
</dbReference>
<keyword evidence="1" id="KW-0472">Membrane</keyword>
<keyword evidence="3" id="KW-1185">Reference proteome</keyword>
<evidence type="ECO:0008006" key="4">
    <source>
        <dbReference type="Google" id="ProtNLM"/>
    </source>
</evidence>
<sequence>MKAGEDNFTVNARPLAARSRLRGGRSSLRGSLRRGFTLLEVLVAIGIVALVLVSMNTFVFSMGELWGKNTDLRLFELHVRNVTRFLERELGSAALPPFASVTEQGISVQEIRAQTGMTDNYLTFELPEGSRILNWPERALPDVMCALAVRDREGLVLLWHSRLEKKFADDPPRETVITPLVTEMSYDYYDTDFKNWKNERALRKNPAGEVVVPQRLRLKFIYGGRTIESLIGLPAVGQGMPML</sequence>
<keyword evidence="1" id="KW-0812">Transmembrane</keyword>
<dbReference type="NCBIfam" id="TIGR02532">
    <property type="entry name" value="IV_pilin_GFxxxE"/>
    <property type="match status" value="1"/>
</dbReference>
<evidence type="ECO:0000313" key="2">
    <source>
        <dbReference type="EMBL" id="ATC64573.1"/>
    </source>
</evidence>